<gene>
    <name evidence="2" type="ORF">PMH09_21895</name>
</gene>
<evidence type="ECO:0008006" key="4">
    <source>
        <dbReference type="Google" id="ProtNLM"/>
    </source>
</evidence>
<reference evidence="2 3" key="1">
    <citation type="submission" date="2023-01" db="EMBL/GenBank/DDBJ databases">
        <title>Novel diversity within Roseofilum (Cyanobacteria; Desertifilaceae) from marine benthic mats with descriptions of four novel species.</title>
        <authorList>
            <person name="Wang Y."/>
            <person name="Berthold D.E."/>
            <person name="Hu J."/>
            <person name="Lefler F.W."/>
            <person name="Laughinghouse H.D. IV."/>
        </authorList>
    </citation>
    <scope>NUCLEOTIDE SEQUENCE [LARGE SCALE GENOMIC DNA]</scope>
    <source>
        <strain evidence="2 3">BLCC-M143</strain>
    </source>
</reference>
<keyword evidence="1" id="KW-1133">Transmembrane helix</keyword>
<dbReference type="EMBL" id="JAQOSQ010000054">
    <property type="protein sequence ID" value="MDJ1185837.1"/>
    <property type="molecule type" value="Genomic_DNA"/>
</dbReference>
<dbReference type="Proteomes" id="UP001232992">
    <property type="component" value="Unassembled WGS sequence"/>
</dbReference>
<feature type="transmembrane region" description="Helical" evidence="1">
    <location>
        <begin position="41"/>
        <end position="62"/>
    </location>
</feature>
<keyword evidence="1" id="KW-0472">Membrane</keyword>
<evidence type="ECO:0000313" key="2">
    <source>
        <dbReference type="EMBL" id="MDJ1185837.1"/>
    </source>
</evidence>
<protein>
    <recommendedName>
        <fullName evidence="4">SMODS and SLOG-associating 2TM effector domain-containing protein</fullName>
    </recommendedName>
</protein>
<keyword evidence="3" id="KW-1185">Reference proteome</keyword>
<dbReference type="RefSeq" id="WP_283760472.1">
    <property type="nucleotide sequence ID" value="NZ_JAQOSQ010000054.1"/>
</dbReference>
<evidence type="ECO:0000313" key="3">
    <source>
        <dbReference type="Proteomes" id="UP001232992"/>
    </source>
</evidence>
<comment type="caution">
    <text evidence="2">The sequence shown here is derived from an EMBL/GenBank/DDBJ whole genome shotgun (WGS) entry which is preliminary data.</text>
</comment>
<proteinExistence type="predicted"/>
<name>A0ABT7C2Z8_9CYAN</name>
<feature type="transmembrane region" description="Helical" evidence="1">
    <location>
        <begin position="68"/>
        <end position="88"/>
    </location>
</feature>
<organism evidence="2 3">
    <name type="scientific">Roseofilum casamattae BLCC-M143</name>
    <dbReference type="NCBI Taxonomy" id="3022442"/>
    <lineage>
        <taxon>Bacteria</taxon>
        <taxon>Bacillati</taxon>
        <taxon>Cyanobacteriota</taxon>
        <taxon>Cyanophyceae</taxon>
        <taxon>Desertifilales</taxon>
        <taxon>Desertifilaceae</taxon>
        <taxon>Roseofilum</taxon>
        <taxon>Roseofilum casamattae</taxon>
    </lineage>
</organism>
<accession>A0ABT7C2Z8</accession>
<evidence type="ECO:0000256" key="1">
    <source>
        <dbReference type="SAM" id="Phobius"/>
    </source>
</evidence>
<sequence>MSQHTFLSLQISQAEILQASHLKQRQLIAVLKNANKNHNSFIYLFLGIGVFIMVGLYAFYAINGSDDYLSALAIFSSNFFIWLIIIFVKISNCKKEQYFYQRLAVLNSNIQDYNSLINGIDTLDEAERSSGTNRSHNREQVMEALQIMKADLICALRIDKTFRENPNLSSTDFNMNLEPLRILQIDEQASQYGNLFGQALQIGMSVQEEMQSLQRKSY</sequence>
<keyword evidence="1" id="KW-0812">Transmembrane</keyword>